<dbReference type="GO" id="GO:0050853">
    <property type="term" value="P:B cell receptor signaling pathway"/>
    <property type="evidence" value="ECO:0007669"/>
    <property type="project" value="InterPro"/>
</dbReference>
<dbReference type="PANTHER" id="PTHR16322:SF1">
    <property type="entry name" value="LCK-INTERACTING TRANSMEMBRANE ADAPTER 1 ISOFORM X1"/>
    <property type="match status" value="1"/>
</dbReference>
<keyword evidence="3" id="KW-1185">Reference proteome</keyword>
<dbReference type="AlphaFoldDB" id="A0A9F7RH59"/>
<keyword evidence="2" id="KW-1133">Transmembrane helix</keyword>
<sequence>MISSPSDGGHVGNKRFMRLLGVCRSCTCSSKSWSSMDILAFPYGSMLVLGAISAASAFVVTILIVLVCVGCRTKSKSKHSHASVGDQKRDMGILRQSKLSSMSKSDTRLHEMHRLPCNANGAPKNRPASMDLLLLQSHRSTSDRLPTSGCQMPCLPTGSESEERDHVSPEYEGLYERVGVWRAPPPAPLLNTIQSQSITENRRGGGGGVENRGLNEAVQAEMMAEYASVRKVRKLERGRRQEGSEEENTSASSNTMEPFHIPNFPKGAVSMGDGEEYIWKPPDESNILFLRGPSLENGLNNAHKTEIFETYSTICKPLKKEHPGSTQQISEELCSGEKGSKGPVSWPSREHCYEAVGEKTWSNVLDSDPAYATINHMQKRELLCNSTLKPKEKSCGPLLGPERALTCENFYESIEDVKQGTNTTNTTTIFTFNDGMEMYITGL</sequence>
<evidence type="ECO:0000313" key="3">
    <source>
        <dbReference type="Proteomes" id="UP000221080"/>
    </source>
</evidence>
<dbReference type="Proteomes" id="UP000221080">
    <property type="component" value="Chromosome 15"/>
</dbReference>
<dbReference type="RefSeq" id="XP_053542136.1">
    <property type="nucleotide sequence ID" value="XM_053686161.1"/>
</dbReference>
<proteinExistence type="predicted"/>
<feature type="transmembrane region" description="Helical" evidence="2">
    <location>
        <begin position="43"/>
        <end position="69"/>
    </location>
</feature>
<keyword evidence="2" id="KW-0812">Transmembrane</keyword>
<keyword evidence="2" id="KW-0472">Membrane</keyword>
<dbReference type="OrthoDB" id="9939965at2759"/>
<dbReference type="GO" id="GO:0050868">
    <property type="term" value="P:negative regulation of T cell activation"/>
    <property type="evidence" value="ECO:0007669"/>
    <property type="project" value="InterPro"/>
</dbReference>
<reference evidence="3" key="1">
    <citation type="journal article" date="2016" name="Nat. Commun.">
        <title>The channel catfish genome sequence provides insights into the evolution of scale formation in teleosts.</title>
        <authorList>
            <person name="Liu Z."/>
            <person name="Liu S."/>
            <person name="Yao J."/>
            <person name="Bao L."/>
            <person name="Zhang J."/>
            <person name="Li Y."/>
            <person name="Jiang C."/>
            <person name="Sun L."/>
            <person name="Wang R."/>
            <person name="Zhang Y."/>
            <person name="Zhou T."/>
            <person name="Zeng Q."/>
            <person name="Fu Q."/>
            <person name="Gao S."/>
            <person name="Li N."/>
            <person name="Koren S."/>
            <person name="Jiang Y."/>
            <person name="Zimin A."/>
            <person name="Xu P."/>
            <person name="Phillippy A.M."/>
            <person name="Geng X."/>
            <person name="Song L."/>
            <person name="Sun F."/>
            <person name="Li C."/>
            <person name="Wang X."/>
            <person name="Chen A."/>
            <person name="Jin Y."/>
            <person name="Yuan Z."/>
            <person name="Yang Y."/>
            <person name="Tan S."/>
            <person name="Peatman E."/>
            <person name="Lu J."/>
            <person name="Qin Z."/>
            <person name="Dunham R."/>
            <person name="Li Z."/>
            <person name="Sonstegard T."/>
            <person name="Feng J."/>
            <person name="Danzmann R.G."/>
            <person name="Schroeder S."/>
            <person name="Scheffler B."/>
            <person name="Duke M.V."/>
            <person name="Ballard L."/>
            <person name="Kucuktas H."/>
            <person name="Kaltenboeck L."/>
            <person name="Liu H."/>
            <person name="Armbruster J."/>
            <person name="Xie Y."/>
            <person name="Kirby M.L."/>
            <person name="Tian Y."/>
            <person name="Flanagan M.E."/>
            <person name="Mu W."/>
            <person name="Waldbieser G.C."/>
        </authorList>
    </citation>
    <scope>NUCLEOTIDE SEQUENCE [LARGE SCALE GENOMIC DNA]</scope>
    <source>
        <strain evidence="3">SDA103</strain>
    </source>
</reference>
<dbReference type="PANTHER" id="PTHR16322">
    <property type="entry name" value="PHOSPHOPROTEIN ASSOCIATED WITH GLYCOSPHINGOLIPID-ENRICHED MICRODOMAINS 1"/>
    <property type="match status" value="1"/>
</dbReference>
<name>A0A9F7RH59_ICTPU</name>
<dbReference type="GO" id="GO:0005886">
    <property type="term" value="C:plasma membrane"/>
    <property type="evidence" value="ECO:0007669"/>
    <property type="project" value="InterPro"/>
</dbReference>
<dbReference type="Pfam" id="PF15332">
    <property type="entry name" value="LIME1"/>
    <property type="match status" value="1"/>
</dbReference>
<dbReference type="GeneID" id="108275773"/>
<evidence type="ECO:0000256" key="1">
    <source>
        <dbReference type="SAM" id="MobiDB-lite"/>
    </source>
</evidence>
<feature type="region of interest" description="Disordered" evidence="1">
    <location>
        <begin position="235"/>
        <end position="261"/>
    </location>
</feature>
<reference evidence="4" key="2">
    <citation type="submission" date="2025-08" db="UniProtKB">
        <authorList>
            <consortium name="RefSeq"/>
        </authorList>
    </citation>
    <scope>IDENTIFICATION</scope>
    <source>
        <tissue evidence="4">Blood</tissue>
    </source>
</reference>
<dbReference type="GO" id="GO:0035556">
    <property type="term" value="P:intracellular signal transduction"/>
    <property type="evidence" value="ECO:0007669"/>
    <property type="project" value="InterPro"/>
</dbReference>
<dbReference type="InterPro" id="IPR032748">
    <property type="entry name" value="PAG"/>
</dbReference>
<dbReference type="InterPro" id="IPR026072">
    <property type="entry name" value="Lime1"/>
</dbReference>
<accession>A0A9F7RH59</accession>
<organism evidence="3 4">
    <name type="scientific">Ictalurus punctatus</name>
    <name type="common">Channel catfish</name>
    <name type="synonym">Silurus punctatus</name>
    <dbReference type="NCBI Taxonomy" id="7998"/>
    <lineage>
        <taxon>Eukaryota</taxon>
        <taxon>Metazoa</taxon>
        <taxon>Chordata</taxon>
        <taxon>Craniata</taxon>
        <taxon>Vertebrata</taxon>
        <taxon>Euteleostomi</taxon>
        <taxon>Actinopterygii</taxon>
        <taxon>Neopterygii</taxon>
        <taxon>Teleostei</taxon>
        <taxon>Ostariophysi</taxon>
        <taxon>Siluriformes</taxon>
        <taxon>Ictaluridae</taxon>
        <taxon>Ictalurus</taxon>
    </lineage>
</organism>
<protein>
    <submittedName>
        <fullName evidence="4">Uncharacterized protein LOC108275773 isoform X1</fullName>
    </submittedName>
</protein>
<evidence type="ECO:0000313" key="4">
    <source>
        <dbReference type="RefSeq" id="XP_053542136.1"/>
    </source>
</evidence>
<dbReference type="GO" id="GO:0045121">
    <property type="term" value="C:membrane raft"/>
    <property type="evidence" value="ECO:0007669"/>
    <property type="project" value="InterPro"/>
</dbReference>
<dbReference type="GO" id="GO:0050852">
    <property type="term" value="P:T cell receptor signaling pathway"/>
    <property type="evidence" value="ECO:0007669"/>
    <property type="project" value="InterPro"/>
</dbReference>
<gene>
    <name evidence="4" type="primary">LOC108275773</name>
</gene>
<evidence type="ECO:0000256" key="2">
    <source>
        <dbReference type="SAM" id="Phobius"/>
    </source>
</evidence>
<dbReference type="OMA" id="HRGENGQ"/>